<dbReference type="Pfam" id="PF00320">
    <property type="entry name" value="GATA"/>
    <property type="match status" value="2"/>
</dbReference>
<comment type="caution">
    <text evidence="13">The sequence shown here is derived from an EMBL/GenBank/DDBJ whole genome shotgun (WGS) entry which is preliminary data.</text>
</comment>
<dbReference type="GO" id="GO:0034757">
    <property type="term" value="P:negative regulation of iron ion transport"/>
    <property type="evidence" value="ECO:0007669"/>
    <property type="project" value="UniProtKB-ARBA"/>
</dbReference>
<dbReference type="GO" id="GO:0000981">
    <property type="term" value="F:DNA-binding transcription factor activity, RNA polymerase II-specific"/>
    <property type="evidence" value="ECO:0007669"/>
    <property type="project" value="TreeGrafter"/>
</dbReference>
<feature type="compositionally biased region" description="Basic and acidic residues" evidence="11">
    <location>
        <begin position="331"/>
        <end position="345"/>
    </location>
</feature>
<feature type="compositionally biased region" description="Polar residues" evidence="11">
    <location>
        <begin position="516"/>
        <end position="531"/>
    </location>
</feature>
<dbReference type="PROSITE" id="PS00344">
    <property type="entry name" value="GATA_ZN_FINGER_1"/>
    <property type="match status" value="2"/>
</dbReference>
<gene>
    <name evidence="13" type="ORF">PCL_12947</name>
</gene>
<sequence length="572" mass="60198">MAMSHVSQASAPPAHGREPGSMRTALPSRPMSSKTRDNSGPSSSGDARLSVDNNGYDSRRSDGSASPNSKASPMNDGASSSRGPSPASTVGEGGAKSGASQGGQVCSNCGTTRTPLWRRSPQGATICNACGLYLKARNTSRPTSLKKPPNVVSTGASRPVLSKTTSNSSAKASSNVSGATYVSAEQTPTGTCPGGGRCNGTGGAEGCNGCPAYNNRVSKSAQLGVMQRQKGCGGGRADPERSEPTPIDVNALQQQAQSPDTTVVIACQNCGTTITPLWRRDESGHTICNACGLYYKLHGVHRPVTMKKATIKRRKRVIPASQEDEHDESADDTRSSERTPERGTENEDGSINLGFRRRPEHPAAIEPEPVMRSSGQNSPLPLPSAVDLAAYHQSRGFSRNVASPLNDDNRLPPMSSMTAAMSDRQSSMSPASFLSPRRKRSFSATETDAGSVTDGGHEGAKRLSSIKSILNPQSGHDERPVSRPGSVDKGEYTLPPLRSSGPGLGPAGSPGPSATMEPSLNMSKGNDTQGSRDFGDAERLRVERRLAVQKEADRIREMLAAKERELMELGTD</sequence>
<proteinExistence type="predicted"/>
<evidence type="ECO:0000256" key="2">
    <source>
        <dbReference type="ARBA" id="ARBA00022723"/>
    </source>
</evidence>
<feature type="compositionally biased region" description="Polar residues" evidence="11">
    <location>
        <begin position="465"/>
        <end position="474"/>
    </location>
</feature>
<dbReference type="AlphaFoldDB" id="A0A2U3E7P3"/>
<feature type="compositionally biased region" description="Polar residues" evidence="11">
    <location>
        <begin position="30"/>
        <end position="56"/>
    </location>
</feature>
<keyword evidence="10" id="KW-0175">Coiled coil</keyword>
<dbReference type="PRINTS" id="PR00619">
    <property type="entry name" value="GATAZNFINGER"/>
</dbReference>
<keyword evidence="5" id="KW-0862">Zinc</keyword>
<feature type="compositionally biased region" description="Polar residues" evidence="11">
    <location>
        <begin position="63"/>
        <end position="72"/>
    </location>
</feature>
<evidence type="ECO:0000256" key="11">
    <source>
        <dbReference type="SAM" id="MobiDB-lite"/>
    </source>
</evidence>
<evidence type="ECO:0000256" key="9">
    <source>
        <dbReference type="PROSITE-ProRule" id="PRU00094"/>
    </source>
</evidence>
<evidence type="ECO:0000256" key="7">
    <source>
        <dbReference type="ARBA" id="ARBA00023163"/>
    </source>
</evidence>
<dbReference type="InterPro" id="IPR000679">
    <property type="entry name" value="Znf_GATA"/>
</dbReference>
<dbReference type="FunFam" id="3.30.50.10:FF:000007">
    <property type="entry name" value="Nitrogen regulatory AreA, N-terminal"/>
    <property type="match status" value="1"/>
</dbReference>
<organism evidence="13 14">
    <name type="scientific">Purpureocillium lilacinum</name>
    <name type="common">Paecilomyces lilacinus</name>
    <dbReference type="NCBI Taxonomy" id="33203"/>
    <lineage>
        <taxon>Eukaryota</taxon>
        <taxon>Fungi</taxon>
        <taxon>Dikarya</taxon>
        <taxon>Ascomycota</taxon>
        <taxon>Pezizomycotina</taxon>
        <taxon>Sordariomycetes</taxon>
        <taxon>Hypocreomycetidae</taxon>
        <taxon>Hypocreales</taxon>
        <taxon>Ophiocordycipitaceae</taxon>
        <taxon>Purpureocillium</taxon>
    </lineage>
</organism>
<dbReference type="GO" id="GO:0005634">
    <property type="term" value="C:nucleus"/>
    <property type="evidence" value="ECO:0007669"/>
    <property type="project" value="UniProtKB-SubCell"/>
</dbReference>
<dbReference type="InterPro" id="IPR013088">
    <property type="entry name" value="Znf_NHR/GATA"/>
</dbReference>
<feature type="compositionally biased region" description="Low complexity" evidence="11">
    <location>
        <begin position="77"/>
        <end position="88"/>
    </location>
</feature>
<comment type="subcellular location">
    <subcellularLocation>
        <location evidence="1">Nucleus</location>
    </subcellularLocation>
</comment>
<keyword evidence="4 9" id="KW-0863">Zinc-finger</keyword>
<dbReference type="EMBL" id="LCWV01000009">
    <property type="protein sequence ID" value="PWI70548.1"/>
    <property type="molecule type" value="Genomic_DNA"/>
</dbReference>
<feature type="compositionally biased region" description="Low complexity" evidence="11">
    <location>
        <begin position="162"/>
        <end position="175"/>
    </location>
</feature>
<feature type="region of interest" description="Disordered" evidence="11">
    <location>
        <begin position="1"/>
        <end position="107"/>
    </location>
</feature>
<feature type="region of interest" description="Disordered" evidence="11">
    <location>
        <begin position="140"/>
        <end position="178"/>
    </location>
</feature>
<feature type="region of interest" description="Disordered" evidence="11">
    <location>
        <begin position="309"/>
        <end position="383"/>
    </location>
</feature>
<dbReference type="PROSITE" id="PS50114">
    <property type="entry name" value="GATA_ZN_FINGER_2"/>
    <property type="match status" value="2"/>
</dbReference>
<keyword evidence="7" id="KW-0804">Transcription</keyword>
<name>A0A2U3E7P3_PURLI</name>
<feature type="compositionally biased region" description="Polar residues" evidence="11">
    <location>
        <begin position="415"/>
        <end position="432"/>
    </location>
</feature>
<dbReference type="InterPro" id="IPR039355">
    <property type="entry name" value="Transcription_factor_GATA"/>
</dbReference>
<feature type="compositionally biased region" description="Polar residues" evidence="11">
    <location>
        <begin position="1"/>
        <end position="10"/>
    </location>
</feature>
<keyword evidence="8" id="KW-0539">Nucleus</keyword>
<dbReference type="GO" id="GO:0008270">
    <property type="term" value="F:zinc ion binding"/>
    <property type="evidence" value="ECO:0007669"/>
    <property type="project" value="UniProtKB-KW"/>
</dbReference>
<feature type="compositionally biased region" description="Basic and acidic residues" evidence="11">
    <location>
        <begin position="475"/>
        <end position="491"/>
    </location>
</feature>
<evidence type="ECO:0000256" key="1">
    <source>
        <dbReference type="ARBA" id="ARBA00004123"/>
    </source>
</evidence>
<dbReference type="SUPFAM" id="SSF57716">
    <property type="entry name" value="Glucocorticoid receptor-like (DNA-binding domain)"/>
    <property type="match status" value="2"/>
</dbReference>
<dbReference type="PANTHER" id="PTHR10071">
    <property type="entry name" value="TRANSCRIPTION FACTOR GATA FAMILY MEMBER"/>
    <property type="match status" value="1"/>
</dbReference>
<evidence type="ECO:0000256" key="5">
    <source>
        <dbReference type="ARBA" id="ARBA00022833"/>
    </source>
</evidence>
<dbReference type="GO" id="GO:0000122">
    <property type="term" value="P:negative regulation of transcription by RNA polymerase II"/>
    <property type="evidence" value="ECO:0007669"/>
    <property type="project" value="TreeGrafter"/>
</dbReference>
<evidence type="ECO:0000256" key="8">
    <source>
        <dbReference type="ARBA" id="ARBA00023242"/>
    </source>
</evidence>
<keyword evidence="2" id="KW-0479">Metal-binding</keyword>
<protein>
    <submittedName>
        <fullName evidence="13">GATA transcription factor</fullName>
    </submittedName>
</protein>
<dbReference type="GO" id="GO:0045944">
    <property type="term" value="P:positive regulation of transcription by RNA polymerase II"/>
    <property type="evidence" value="ECO:0007669"/>
    <property type="project" value="TreeGrafter"/>
</dbReference>
<keyword evidence="3" id="KW-0677">Repeat</keyword>
<dbReference type="CDD" id="cd00202">
    <property type="entry name" value="ZnF_GATA"/>
    <property type="match status" value="2"/>
</dbReference>
<dbReference type="PANTHER" id="PTHR10071:SF335">
    <property type="entry name" value="IRON-SENSING TRANSCRIPTIONAL REPRESSOR-RELATED"/>
    <property type="match status" value="1"/>
</dbReference>
<evidence type="ECO:0000259" key="12">
    <source>
        <dbReference type="PROSITE" id="PS50114"/>
    </source>
</evidence>
<dbReference type="GO" id="GO:0006879">
    <property type="term" value="P:intracellular iron ion homeostasis"/>
    <property type="evidence" value="ECO:0007669"/>
    <property type="project" value="UniProtKB-ARBA"/>
</dbReference>
<feature type="domain" description="GATA-type" evidence="12">
    <location>
        <begin position="100"/>
        <end position="158"/>
    </location>
</feature>
<dbReference type="Gene3D" id="3.30.50.10">
    <property type="entry name" value="Erythroid Transcription Factor GATA-1, subunit A"/>
    <property type="match status" value="2"/>
</dbReference>
<dbReference type="FunFam" id="3.30.50.10:FF:000039">
    <property type="entry name" value="Siderophore transcription factor SreA"/>
    <property type="match status" value="1"/>
</dbReference>
<reference evidence="13 14" key="1">
    <citation type="journal article" date="2016" name="Front. Microbiol.">
        <title>Genome and transcriptome sequences reveal the specific parasitism of the nematophagous Purpureocillium lilacinum 36-1.</title>
        <authorList>
            <person name="Xie J."/>
            <person name="Li S."/>
            <person name="Mo C."/>
            <person name="Xiao X."/>
            <person name="Peng D."/>
            <person name="Wang G."/>
            <person name="Xiao Y."/>
        </authorList>
    </citation>
    <scope>NUCLEOTIDE SEQUENCE [LARGE SCALE GENOMIC DNA]</scope>
    <source>
        <strain evidence="13 14">36-1</strain>
    </source>
</reference>
<evidence type="ECO:0000313" key="14">
    <source>
        <dbReference type="Proteomes" id="UP000245956"/>
    </source>
</evidence>
<dbReference type="SMART" id="SM00401">
    <property type="entry name" value="ZnF_GATA"/>
    <property type="match status" value="2"/>
</dbReference>
<feature type="domain" description="GATA-type" evidence="12">
    <location>
        <begin position="267"/>
        <end position="314"/>
    </location>
</feature>
<feature type="coiled-coil region" evidence="10">
    <location>
        <begin position="545"/>
        <end position="572"/>
    </location>
</feature>
<evidence type="ECO:0000256" key="10">
    <source>
        <dbReference type="SAM" id="Coils"/>
    </source>
</evidence>
<keyword evidence="6" id="KW-0805">Transcription regulation</keyword>
<feature type="region of interest" description="Disordered" evidence="11">
    <location>
        <begin position="399"/>
        <end position="538"/>
    </location>
</feature>
<evidence type="ECO:0000256" key="4">
    <source>
        <dbReference type="ARBA" id="ARBA00022771"/>
    </source>
</evidence>
<dbReference type="GO" id="GO:0000978">
    <property type="term" value="F:RNA polymerase II cis-regulatory region sequence-specific DNA binding"/>
    <property type="evidence" value="ECO:0007669"/>
    <property type="project" value="TreeGrafter"/>
</dbReference>
<evidence type="ECO:0000313" key="13">
    <source>
        <dbReference type="EMBL" id="PWI70548.1"/>
    </source>
</evidence>
<evidence type="ECO:0000256" key="3">
    <source>
        <dbReference type="ARBA" id="ARBA00022737"/>
    </source>
</evidence>
<dbReference type="Proteomes" id="UP000245956">
    <property type="component" value="Unassembled WGS sequence"/>
</dbReference>
<evidence type="ECO:0000256" key="6">
    <source>
        <dbReference type="ARBA" id="ARBA00023015"/>
    </source>
</evidence>
<accession>A0A2U3E7P3</accession>